<evidence type="ECO:0000313" key="3">
    <source>
        <dbReference type="Proteomes" id="UP001501074"/>
    </source>
</evidence>
<name>A0ABP6YVM8_9ACTN</name>
<comment type="caution">
    <text evidence="2">The sequence shown here is derived from an EMBL/GenBank/DDBJ whole genome shotgun (WGS) entry which is preliminary data.</text>
</comment>
<proteinExistence type="predicted"/>
<evidence type="ECO:0008006" key="4">
    <source>
        <dbReference type="Google" id="ProtNLM"/>
    </source>
</evidence>
<feature type="region of interest" description="Disordered" evidence="1">
    <location>
        <begin position="430"/>
        <end position="504"/>
    </location>
</feature>
<evidence type="ECO:0000313" key="2">
    <source>
        <dbReference type="EMBL" id="GAA3590334.1"/>
    </source>
</evidence>
<protein>
    <recommendedName>
        <fullName evidence="4">CDP-glycerol:poly(Glycerophosphate) glycerophosphotransferase</fullName>
    </recommendedName>
</protein>
<feature type="compositionally biased region" description="Low complexity" evidence="1">
    <location>
        <begin position="430"/>
        <end position="443"/>
    </location>
</feature>
<evidence type="ECO:0000256" key="1">
    <source>
        <dbReference type="SAM" id="MobiDB-lite"/>
    </source>
</evidence>
<feature type="region of interest" description="Disordered" evidence="1">
    <location>
        <begin position="23"/>
        <end position="48"/>
    </location>
</feature>
<accession>A0ABP6YVM8</accession>
<organism evidence="2 3">
    <name type="scientific">Kineosporia mesophila</name>
    <dbReference type="NCBI Taxonomy" id="566012"/>
    <lineage>
        <taxon>Bacteria</taxon>
        <taxon>Bacillati</taxon>
        <taxon>Actinomycetota</taxon>
        <taxon>Actinomycetes</taxon>
        <taxon>Kineosporiales</taxon>
        <taxon>Kineosporiaceae</taxon>
        <taxon>Kineosporia</taxon>
    </lineage>
</organism>
<gene>
    <name evidence="2" type="ORF">GCM10022223_01000</name>
</gene>
<dbReference type="Pfam" id="PF04464">
    <property type="entry name" value="Glyphos_transf"/>
    <property type="match status" value="1"/>
</dbReference>
<dbReference type="InterPro" id="IPR007554">
    <property type="entry name" value="Glycerophosphate_synth"/>
</dbReference>
<reference evidence="3" key="1">
    <citation type="journal article" date="2019" name="Int. J. Syst. Evol. Microbiol.">
        <title>The Global Catalogue of Microorganisms (GCM) 10K type strain sequencing project: providing services to taxonomists for standard genome sequencing and annotation.</title>
        <authorList>
            <consortium name="The Broad Institute Genomics Platform"/>
            <consortium name="The Broad Institute Genome Sequencing Center for Infectious Disease"/>
            <person name="Wu L."/>
            <person name="Ma J."/>
        </authorList>
    </citation>
    <scope>NUCLEOTIDE SEQUENCE [LARGE SCALE GENOMIC DNA]</scope>
    <source>
        <strain evidence="3">JCM 16902</strain>
    </source>
</reference>
<dbReference type="SUPFAM" id="SSF53756">
    <property type="entry name" value="UDP-Glycosyltransferase/glycogen phosphorylase"/>
    <property type="match status" value="1"/>
</dbReference>
<keyword evidence="3" id="KW-1185">Reference proteome</keyword>
<sequence>MALPKSVSNFLRSPNPATIGALANTINNKRRDMGRRKPARGPRLNRVPEGPAPAAEVVVYFAEDRRKMYQLDQWLPVFEELHQRHPVVIVLRSKQSFNNLSERTPLPTVYTRRLADVLELYDELDPKVAIYVNNGVANFQSLAVASILHVHVNHGESDKVSMVSNQAKAYDRVFVAGEAAERRHAAALINFDYSKLVRTGRPQLDLKFEPVLAPSERRTVIYAPTWEGENDFNNYTSVDLYGVEIVRQLLATDGVRVVYRPHPRVASSTTLEVVGGHREILSMIEKAADADLEAGHATAMEGSILALFQECDAMVTDVSSVGLDFLYLRNDAPLFITDRRDNPAQLAVDAPISGASDVIDSSSIADFGTVVAARLAFDSRMDDRIAKRRFYFGDIAPGESTQRFLDAVTEVAARRDEMVALLPHRQTHASAAAAATGDAVGDVSQEEVEANYEQRSEEMESQLENQEHEAAEAAESARLADEELVDAVVDEGAPTPVGDAAGSR</sequence>
<dbReference type="InterPro" id="IPR043148">
    <property type="entry name" value="TagF_C"/>
</dbReference>
<dbReference type="EMBL" id="BAAAZO010000001">
    <property type="protein sequence ID" value="GAA3590334.1"/>
    <property type="molecule type" value="Genomic_DNA"/>
</dbReference>
<dbReference type="Gene3D" id="3.40.50.12580">
    <property type="match status" value="1"/>
</dbReference>
<dbReference type="Proteomes" id="UP001501074">
    <property type="component" value="Unassembled WGS sequence"/>
</dbReference>